<feature type="compositionally biased region" description="Basic and acidic residues" evidence="1">
    <location>
        <begin position="1"/>
        <end position="10"/>
    </location>
</feature>
<reference evidence="3" key="1">
    <citation type="submission" date="2022-08" db="EMBL/GenBank/DDBJ databases">
        <authorList>
            <person name="Deng Y."/>
            <person name="Han X.-F."/>
            <person name="Zhang Y.-Q."/>
        </authorList>
    </citation>
    <scope>NUCLEOTIDE SEQUENCE</scope>
    <source>
        <strain evidence="3">CPCC 203386</strain>
    </source>
</reference>
<feature type="transmembrane region" description="Helical" evidence="2">
    <location>
        <begin position="54"/>
        <end position="77"/>
    </location>
</feature>
<dbReference type="Proteomes" id="UP001165586">
    <property type="component" value="Unassembled WGS sequence"/>
</dbReference>
<keyword evidence="2" id="KW-0472">Membrane</keyword>
<name>A0ABT2H2S2_9MICO</name>
<evidence type="ECO:0000313" key="4">
    <source>
        <dbReference type="Proteomes" id="UP001165586"/>
    </source>
</evidence>
<protein>
    <submittedName>
        <fullName evidence="3">DUF6113 family protein</fullName>
    </submittedName>
</protein>
<feature type="transmembrane region" description="Helical" evidence="2">
    <location>
        <begin position="113"/>
        <end position="131"/>
    </location>
</feature>
<feature type="transmembrane region" description="Helical" evidence="2">
    <location>
        <begin position="143"/>
        <end position="164"/>
    </location>
</feature>
<feature type="region of interest" description="Disordered" evidence="1">
    <location>
        <begin position="1"/>
        <end position="21"/>
    </location>
</feature>
<keyword evidence="2" id="KW-0812">Transmembrane</keyword>
<organism evidence="3 4">
    <name type="scientific">Herbiconiux daphne</name>
    <dbReference type="NCBI Taxonomy" id="2970914"/>
    <lineage>
        <taxon>Bacteria</taxon>
        <taxon>Bacillati</taxon>
        <taxon>Actinomycetota</taxon>
        <taxon>Actinomycetes</taxon>
        <taxon>Micrococcales</taxon>
        <taxon>Microbacteriaceae</taxon>
        <taxon>Herbiconiux</taxon>
    </lineage>
</organism>
<evidence type="ECO:0000256" key="1">
    <source>
        <dbReference type="SAM" id="MobiDB-lite"/>
    </source>
</evidence>
<keyword evidence="2" id="KW-1133">Transmembrane helix</keyword>
<evidence type="ECO:0000313" key="3">
    <source>
        <dbReference type="EMBL" id="MCS5734207.1"/>
    </source>
</evidence>
<accession>A0ABT2H2S2</accession>
<comment type="caution">
    <text evidence="3">The sequence shown here is derived from an EMBL/GenBank/DDBJ whole genome shotgun (WGS) entry which is preliminary data.</text>
</comment>
<dbReference type="EMBL" id="JANLCJ010000003">
    <property type="protein sequence ID" value="MCS5734207.1"/>
    <property type="molecule type" value="Genomic_DNA"/>
</dbReference>
<dbReference type="RefSeq" id="WP_259539054.1">
    <property type="nucleotide sequence ID" value="NZ_JANLCJ010000003.1"/>
</dbReference>
<gene>
    <name evidence="3" type="ORF">N1032_10710</name>
</gene>
<proteinExistence type="predicted"/>
<sequence>MQNEPRRGDADQSPPAYGIRTSEGVVPAASGVPLTPAGPVDDAPPVGSTVSTRVLGYLVSLLLGGLFGVLGTVVHQISVSVFGLFDLPIGVILALAAVVLLLVGLRLVAPSRLAAVLAAVGVVGVVALLALPSPGGSVLIPDSVAGMVWLVGSTLVAVVVLAWPRLGGPRSATK</sequence>
<keyword evidence="4" id="KW-1185">Reference proteome</keyword>
<feature type="transmembrane region" description="Helical" evidence="2">
    <location>
        <begin position="89"/>
        <end position="108"/>
    </location>
</feature>
<evidence type="ECO:0000256" key="2">
    <source>
        <dbReference type="SAM" id="Phobius"/>
    </source>
</evidence>